<dbReference type="InterPro" id="IPR001030">
    <property type="entry name" value="Acoase/IPM_deHydtase_lsu_aba"/>
</dbReference>
<dbReference type="EMBL" id="KZ559125">
    <property type="protein sequence ID" value="PLB40275.1"/>
    <property type="molecule type" value="Genomic_DNA"/>
</dbReference>
<dbReference type="Pfam" id="PF00694">
    <property type="entry name" value="Aconitase_C"/>
    <property type="match status" value="1"/>
</dbReference>
<accession>A0A2I2FI15</accession>
<evidence type="ECO:0000256" key="3">
    <source>
        <dbReference type="ARBA" id="ARBA00023014"/>
    </source>
</evidence>
<keyword evidence="2" id="KW-0408">Iron</keyword>
<proteinExistence type="predicted"/>
<evidence type="ECO:0000256" key="2">
    <source>
        <dbReference type="ARBA" id="ARBA00023004"/>
    </source>
</evidence>
<keyword evidence="3" id="KW-0411">Iron-sulfur</keyword>
<dbReference type="STRING" id="41067.A0A2I2FI15"/>
<dbReference type="Pfam" id="PF00330">
    <property type="entry name" value="Aconitase"/>
    <property type="match status" value="1"/>
</dbReference>
<dbReference type="Gene3D" id="3.30.499.10">
    <property type="entry name" value="Aconitase, domain 3"/>
    <property type="match status" value="2"/>
</dbReference>
<dbReference type="SUPFAM" id="SSF52016">
    <property type="entry name" value="LeuD/IlvD-like"/>
    <property type="match status" value="1"/>
</dbReference>
<dbReference type="GO" id="GO:0016829">
    <property type="term" value="F:lyase activity"/>
    <property type="evidence" value="ECO:0007669"/>
    <property type="project" value="UniProtKB-KW"/>
</dbReference>
<name>A0A2I2FI15_ASPCN</name>
<dbReference type="InterPro" id="IPR000573">
    <property type="entry name" value="AconitaseA/IPMdHydase_ssu_swvl"/>
</dbReference>
<keyword evidence="1" id="KW-0479">Metal-binding</keyword>
<dbReference type="GeneID" id="36525402"/>
<dbReference type="GO" id="GO:0170038">
    <property type="term" value="P:proteinogenic amino acid biosynthetic process"/>
    <property type="evidence" value="ECO:0007669"/>
    <property type="project" value="UniProtKB-ARBA"/>
</dbReference>
<evidence type="ECO:0000313" key="7">
    <source>
        <dbReference type="EMBL" id="PLB40275.1"/>
    </source>
</evidence>
<dbReference type="InterPro" id="IPR015928">
    <property type="entry name" value="Aconitase/3IPM_dehydase_swvl"/>
</dbReference>
<dbReference type="InterPro" id="IPR050067">
    <property type="entry name" value="IPM_dehydratase_rel_enz"/>
</dbReference>
<dbReference type="PANTHER" id="PTHR43822">
    <property type="entry name" value="HOMOACONITASE, MITOCHONDRIAL-RELATED"/>
    <property type="match status" value="1"/>
</dbReference>
<dbReference type="RefSeq" id="XP_024674287.1">
    <property type="nucleotide sequence ID" value="XM_024818242.1"/>
</dbReference>
<dbReference type="Gene3D" id="3.20.19.10">
    <property type="entry name" value="Aconitase, domain 4"/>
    <property type="match status" value="1"/>
</dbReference>
<evidence type="ECO:0000256" key="1">
    <source>
        <dbReference type="ARBA" id="ARBA00022723"/>
    </source>
</evidence>
<protein>
    <recommendedName>
        <fullName evidence="9">Aconitase family protein</fullName>
    </recommendedName>
</protein>
<feature type="domain" description="Aconitase A/isopropylmalate dehydratase small subunit swivel" evidence="6">
    <location>
        <begin position="657"/>
        <end position="718"/>
    </location>
</feature>
<keyword evidence="8" id="KW-1185">Reference proteome</keyword>
<dbReference type="GO" id="GO:0170034">
    <property type="term" value="P:L-amino acid biosynthetic process"/>
    <property type="evidence" value="ECO:0007669"/>
    <property type="project" value="UniProtKB-ARBA"/>
</dbReference>
<evidence type="ECO:0000313" key="8">
    <source>
        <dbReference type="Proteomes" id="UP000234585"/>
    </source>
</evidence>
<dbReference type="Proteomes" id="UP000234585">
    <property type="component" value="Unassembled WGS sequence"/>
</dbReference>
<dbReference type="AlphaFoldDB" id="A0A2I2FI15"/>
<organism evidence="7 8">
    <name type="scientific">Aspergillus candidus</name>
    <dbReference type="NCBI Taxonomy" id="41067"/>
    <lineage>
        <taxon>Eukaryota</taxon>
        <taxon>Fungi</taxon>
        <taxon>Dikarya</taxon>
        <taxon>Ascomycota</taxon>
        <taxon>Pezizomycotina</taxon>
        <taxon>Eurotiomycetes</taxon>
        <taxon>Eurotiomycetidae</taxon>
        <taxon>Eurotiales</taxon>
        <taxon>Aspergillaceae</taxon>
        <taxon>Aspergillus</taxon>
        <taxon>Aspergillus subgen. Circumdati</taxon>
    </lineage>
</organism>
<dbReference type="InterPro" id="IPR036008">
    <property type="entry name" value="Aconitase_4Fe-4S_dom"/>
</dbReference>
<dbReference type="SUPFAM" id="SSF53732">
    <property type="entry name" value="Aconitase iron-sulfur domain"/>
    <property type="match status" value="1"/>
</dbReference>
<evidence type="ECO:0000259" key="5">
    <source>
        <dbReference type="Pfam" id="PF00330"/>
    </source>
</evidence>
<dbReference type="PANTHER" id="PTHR43822:SF2">
    <property type="entry name" value="HOMOACONITASE, MITOCHONDRIAL"/>
    <property type="match status" value="1"/>
</dbReference>
<gene>
    <name evidence="7" type="ORF">BDW47DRAFT_135090</name>
</gene>
<evidence type="ECO:0000256" key="4">
    <source>
        <dbReference type="ARBA" id="ARBA00023239"/>
    </source>
</evidence>
<dbReference type="GO" id="GO:0046872">
    <property type="term" value="F:metal ion binding"/>
    <property type="evidence" value="ECO:0007669"/>
    <property type="project" value="UniProtKB-KW"/>
</dbReference>
<sequence>MTIAEVPRLQAFGTHVLNLLDHERAIKPTFIQHVLTDDNIRWSIPSLLSAIADTLESNQYVGEATALNDAVERITASKSFGGLGIRDDPGALVVERDYENAGFLVEAMLLSLSAELSLSKFLPSSGPGHAAGPMTLAQKIIVQHLVGGNIPQGRLQAGAVVRVGLDWVLSSELSWQTMSRVYESDLGSPGIWRNDRFWLAADHVVHPDAAQTPTMRDLIARAEKAKVDFKMTEYQGLNYTIMHTEFVRERAEPGMLAIGADSHTCSGGAVGCLAIGLGGVDVLMGLILGETWLKIPDSIFVEFQGRPAPGISGKDVILHILKELKRNTVATERIVEFGGEGARFLSCDARFTICNMATEFGAISGVFVPDDVTRQFISRRRSKRNKRHSVYFRPDSGASYAGKYIVDLATVEPTIAVYPSPDNVVPITEKAGMHLDGVFIGACTTTEEELVLAALVLKVGLKMGLELAPGKRHYVPSSLPIVSKLESMGLLEVYSRSGFTRGPPGCSYCLGLSVDRAGEGETWLRSFGHLSSAVVCAASSFSMSLVDPRPFLQEIDYELLEHKWKTSKMVDEIQYAEPTFPGSRPSKQMAPMKATAEAEKQLPPDMPRPQLPHIKSRIVRLGDFIDTDALAPGPALTTCITDEDFGAHCLEYTHPEFRDKVKGGQRVIVADHAFGCGSSREVAVFALKGIGIQVVLARSFSFIFNRNMRTLGLLGFTVTDNAFYEVVADGEQIEVDVSTQTVTAGGKTFHFDLSDIERELISRKGAVEGYKLLGSDLLENLGDIDPLGNHPVAVLAGLFCGFMCR</sequence>
<dbReference type="PRINTS" id="PR00415">
    <property type="entry name" value="ACONITASE"/>
</dbReference>
<dbReference type="InterPro" id="IPR015931">
    <property type="entry name" value="Acnase/IPM_dHydase_lsu_aba_1/3"/>
</dbReference>
<evidence type="ECO:0008006" key="9">
    <source>
        <dbReference type="Google" id="ProtNLM"/>
    </source>
</evidence>
<dbReference type="GO" id="GO:0051536">
    <property type="term" value="F:iron-sulfur cluster binding"/>
    <property type="evidence" value="ECO:0007669"/>
    <property type="project" value="UniProtKB-KW"/>
</dbReference>
<feature type="domain" description="Aconitase/3-isopropylmalate dehydratase large subunit alpha/beta/alpha" evidence="5">
    <location>
        <begin position="223"/>
        <end position="526"/>
    </location>
</feature>
<evidence type="ECO:0000259" key="6">
    <source>
        <dbReference type="Pfam" id="PF00694"/>
    </source>
</evidence>
<reference evidence="7 8" key="1">
    <citation type="submission" date="2017-12" db="EMBL/GenBank/DDBJ databases">
        <authorList>
            <consortium name="DOE Joint Genome Institute"/>
            <person name="Haridas S."/>
            <person name="Kjaerbolling I."/>
            <person name="Vesth T.C."/>
            <person name="Frisvad J.C."/>
            <person name="Nybo J.L."/>
            <person name="Theobald S."/>
            <person name="Kuo A."/>
            <person name="Bowyer P."/>
            <person name="Matsuda Y."/>
            <person name="Mondo S."/>
            <person name="Lyhne E.K."/>
            <person name="Kogle M.E."/>
            <person name="Clum A."/>
            <person name="Lipzen A."/>
            <person name="Salamov A."/>
            <person name="Ngan C.Y."/>
            <person name="Daum C."/>
            <person name="Chiniquy J."/>
            <person name="Barry K."/>
            <person name="LaButti K."/>
            <person name="Simmons B.A."/>
            <person name="Magnuson J.K."/>
            <person name="Mortensen U.H."/>
            <person name="Larsen T.O."/>
            <person name="Grigoriev I.V."/>
            <person name="Baker S.E."/>
            <person name="Andersen M.R."/>
            <person name="Nordberg H.P."/>
            <person name="Cantor M.N."/>
            <person name="Hua S.X."/>
        </authorList>
    </citation>
    <scope>NUCLEOTIDE SEQUENCE [LARGE SCALE GENOMIC DNA]</scope>
    <source>
        <strain evidence="7 8">CBS 102.13</strain>
    </source>
</reference>
<dbReference type="OrthoDB" id="419183at2759"/>
<keyword evidence="4" id="KW-0456">Lyase</keyword>